<dbReference type="GeneID" id="1443148"/>
<reference evidence="2" key="1">
    <citation type="journal article" date="2020" name="bioRxiv">
        <title>A rank-normalized archaeal taxonomy based on genome phylogeny resolves widespread incomplete and uneven classifications.</title>
        <authorList>
            <person name="Rinke C."/>
            <person name="Chuvochina M."/>
            <person name="Mussig A.J."/>
            <person name="Chaumeil P.-A."/>
            <person name="Waite D.W."/>
            <person name="Whitman W.B."/>
            <person name="Parks D.H."/>
            <person name="Hugenholtz P."/>
        </authorList>
    </citation>
    <scope>NUCLEOTIDE SEQUENCE</scope>
    <source>
        <strain evidence="2">UBA8834</strain>
    </source>
</reference>
<dbReference type="AlphaFoldDB" id="A0A832SZ94"/>
<organism evidence="2 3">
    <name type="scientific">Pyrococcus horikoshii</name>
    <dbReference type="NCBI Taxonomy" id="53953"/>
    <lineage>
        <taxon>Archaea</taxon>
        <taxon>Methanobacteriati</taxon>
        <taxon>Methanobacteriota</taxon>
        <taxon>Thermococci</taxon>
        <taxon>Thermococcales</taxon>
        <taxon>Thermococcaceae</taxon>
        <taxon>Pyrococcus</taxon>
    </lineage>
</organism>
<keyword evidence="1" id="KW-1133">Transmembrane helix</keyword>
<protein>
    <submittedName>
        <fullName evidence="2">Uncharacterized protein</fullName>
    </submittedName>
</protein>
<dbReference type="Proteomes" id="UP000617544">
    <property type="component" value="Unassembled WGS sequence"/>
</dbReference>
<comment type="caution">
    <text evidence="2">The sequence shown here is derived from an EMBL/GenBank/DDBJ whole genome shotgun (WGS) entry which is preliminary data.</text>
</comment>
<dbReference type="RefSeq" id="WP_010884913.1">
    <property type="nucleotide sequence ID" value="NZ_DUJN01000005.1"/>
</dbReference>
<evidence type="ECO:0000313" key="2">
    <source>
        <dbReference type="EMBL" id="HII61322.1"/>
    </source>
</evidence>
<keyword evidence="1" id="KW-0812">Transmembrane</keyword>
<proteinExistence type="predicted"/>
<accession>A0A832SZ94</accession>
<keyword evidence="1" id="KW-0472">Membrane</keyword>
<feature type="transmembrane region" description="Helical" evidence="1">
    <location>
        <begin position="55"/>
        <end position="74"/>
    </location>
</feature>
<gene>
    <name evidence="2" type="ORF">HA331_06200</name>
</gene>
<dbReference type="EMBL" id="DUJN01000005">
    <property type="protein sequence ID" value="HII61322.1"/>
    <property type="molecule type" value="Genomic_DNA"/>
</dbReference>
<evidence type="ECO:0000256" key="1">
    <source>
        <dbReference type="SAM" id="Phobius"/>
    </source>
</evidence>
<feature type="transmembrane region" description="Helical" evidence="1">
    <location>
        <begin position="6"/>
        <end position="23"/>
    </location>
</feature>
<sequence>MNTGIGALILISSLIILNLLLWEEEKRYKKEVIRGLAYLIVGSILWKAGWKVDPVVVIVLPAITIISWGLMDLIQLDRSSES</sequence>
<evidence type="ECO:0000313" key="3">
    <source>
        <dbReference type="Proteomes" id="UP000617544"/>
    </source>
</evidence>
<name>A0A832SZ94_PYRHR</name>